<name>A0ABT4CCG0_9ACTN</name>
<reference evidence="1" key="1">
    <citation type="submission" date="2022-08" db="EMBL/GenBank/DDBJ databases">
        <title>Genome sequencing of Nocardioides sp. STR2.</title>
        <authorList>
            <person name="So Y."/>
        </authorList>
    </citation>
    <scope>NUCLEOTIDE SEQUENCE</scope>
    <source>
        <strain evidence="1">STR2</strain>
    </source>
</reference>
<evidence type="ECO:0000313" key="2">
    <source>
        <dbReference type="Proteomes" id="UP001074726"/>
    </source>
</evidence>
<protein>
    <submittedName>
        <fullName evidence="1">Uncharacterized protein</fullName>
    </submittedName>
</protein>
<comment type="caution">
    <text evidence="1">The sequence shown here is derived from an EMBL/GenBank/DDBJ whole genome shotgun (WGS) entry which is preliminary data.</text>
</comment>
<accession>A0ABT4CCG0</accession>
<dbReference type="RefSeq" id="WP_268111388.1">
    <property type="nucleotide sequence ID" value="NZ_JAPPUX010000002.1"/>
</dbReference>
<gene>
    <name evidence="1" type="ORF">NYO98_09490</name>
</gene>
<proteinExistence type="predicted"/>
<dbReference type="Proteomes" id="UP001074726">
    <property type="component" value="Unassembled WGS sequence"/>
</dbReference>
<keyword evidence="2" id="KW-1185">Reference proteome</keyword>
<organism evidence="1 2">
    <name type="scientific">Nocardioides pini</name>
    <dbReference type="NCBI Taxonomy" id="2975053"/>
    <lineage>
        <taxon>Bacteria</taxon>
        <taxon>Bacillati</taxon>
        <taxon>Actinomycetota</taxon>
        <taxon>Actinomycetes</taxon>
        <taxon>Propionibacteriales</taxon>
        <taxon>Nocardioidaceae</taxon>
        <taxon>Nocardioides</taxon>
    </lineage>
</organism>
<dbReference type="EMBL" id="JAPPUX010000002">
    <property type="protein sequence ID" value="MCY4726511.1"/>
    <property type="molecule type" value="Genomic_DNA"/>
</dbReference>
<evidence type="ECO:0000313" key="1">
    <source>
        <dbReference type="EMBL" id="MCY4726511.1"/>
    </source>
</evidence>
<sequence>MPLRPVEYVITSPLSLARVLWWYGEDELWGAALALTPTTVADLSPRFARLRAAPEVMDLLWPGGPAADAHLVLGVLEHLEGRPRHAARRTRRGSAMPDVLDVDEHERWRDPVLAEVLRLVHERTGVTDGPEPWQMRAVHGRYAPAWRILLTGEW</sequence>